<organism evidence="14 15">
    <name type="scientific">Phlyctema vagabunda</name>
    <dbReference type="NCBI Taxonomy" id="108571"/>
    <lineage>
        <taxon>Eukaryota</taxon>
        <taxon>Fungi</taxon>
        <taxon>Dikarya</taxon>
        <taxon>Ascomycota</taxon>
        <taxon>Pezizomycotina</taxon>
        <taxon>Leotiomycetes</taxon>
        <taxon>Helotiales</taxon>
        <taxon>Dermateaceae</taxon>
        <taxon>Phlyctema</taxon>
    </lineage>
</organism>
<evidence type="ECO:0000313" key="15">
    <source>
        <dbReference type="Proteomes" id="UP001629113"/>
    </source>
</evidence>
<evidence type="ECO:0000259" key="13">
    <source>
        <dbReference type="Pfam" id="PF22536"/>
    </source>
</evidence>
<evidence type="ECO:0000256" key="9">
    <source>
        <dbReference type="RuleBase" id="RU367076"/>
    </source>
</evidence>
<evidence type="ECO:0000256" key="1">
    <source>
        <dbReference type="ARBA" id="ARBA00004123"/>
    </source>
</evidence>
<dbReference type="Pfam" id="PF08221">
    <property type="entry name" value="HTH_9"/>
    <property type="match status" value="1"/>
</dbReference>
<reference evidence="14 15" key="1">
    <citation type="submission" date="2024-06" db="EMBL/GenBank/DDBJ databases">
        <title>Complete genome of Phlyctema vagabunda strain 19-DSS-EL-015.</title>
        <authorList>
            <person name="Fiorenzani C."/>
        </authorList>
    </citation>
    <scope>NUCLEOTIDE SEQUENCE [LARGE SCALE GENOMIC DNA]</scope>
    <source>
        <strain evidence="14 15">19-DSS-EL-015</strain>
    </source>
</reference>
<evidence type="ECO:0000256" key="8">
    <source>
        <dbReference type="ARBA" id="ARBA00025127"/>
    </source>
</evidence>
<dbReference type="SUPFAM" id="SSF46785">
    <property type="entry name" value="Winged helix' DNA-binding domain"/>
    <property type="match status" value="1"/>
</dbReference>
<feature type="region of interest" description="Disordered" evidence="10">
    <location>
        <begin position="239"/>
        <end position="266"/>
    </location>
</feature>
<sequence length="666" mass="75122">MSRTKHSVELCALLVDETYGELTSRIFTILLRRGRLPIRLLAQHTRLTARQLRHGLAVLVQQNLVYHHTDKDSDITYYEANDDAAYNLVRSGKVLDIVEERFGEQARDVVQNLLLLGHTKVADLVAAYDSIQKPLTNGRTNGHSNSNGDAHDTNGKAASNVIHTGQLHTILYQLLDSGFLEPVTAAMFISPTDTYNMVEREELQNNYGGSTKGVKQKDELKSTVMKRMQAIAEEGRKWRPMGTNKRGYNGDGANGASKRQKLSNSTTNGRIEYQDEGIRLDSDLVLRINYEKCNVSIRSHSLIKLASNRIGETTSQVYAELLRLIEPHVPRCRFGSRNDGENDETSQLPDSAAVSTAELSKEMSRTINVATGIGKASSDKIDMKRVNKAMARKARSGAAGSDDDGSSDGSESEEDDINGMHDVEDPFENGDDSLKHKSKGKSQSKVTFQTEPEDRQARMLQIRNHLMLLASDDYHFIRKHGLGQQGSYTVDFESLVQTLRETELDTLIMENFGKTGHRLGRIMRKFGKLDEKQLPKMALMKQKDVRTKLVEMQMAGFVDIQEVPKDNSRTAGRTIFLWHFDKQRVSTILLDIIYKAMSRCLQRLEVEKRQADDIITTVSRTDVRGNEEEMLTSEQMKKLREIRGKEEKLLAQVGRLDELVGIFRDF</sequence>
<dbReference type="InterPro" id="IPR036390">
    <property type="entry name" value="WH_DNA-bd_sf"/>
</dbReference>
<evidence type="ECO:0000256" key="3">
    <source>
        <dbReference type="ARBA" id="ARBA00011206"/>
    </source>
</evidence>
<comment type="similarity">
    <text evidence="2 9">Belongs to the RNA polymerase beta chain family.</text>
</comment>
<dbReference type="Pfam" id="PF22536">
    <property type="entry name" value="WHD_POLR3C"/>
    <property type="match status" value="1"/>
</dbReference>
<dbReference type="InterPro" id="IPR055207">
    <property type="entry name" value="POLR3C_WHD"/>
</dbReference>
<keyword evidence="5 9" id="KW-0240">DNA-directed RNA polymerase</keyword>
<keyword evidence="7 9" id="KW-0539">Nucleus</keyword>
<proteinExistence type="inferred from homology"/>
<comment type="subunit">
    <text evidence="3 9">Component of the RNA polymerase III (Pol III) complex consisting of 17 subunits.</text>
</comment>
<evidence type="ECO:0000259" key="12">
    <source>
        <dbReference type="Pfam" id="PF08221"/>
    </source>
</evidence>
<evidence type="ECO:0000256" key="2">
    <source>
        <dbReference type="ARBA" id="ARBA00006835"/>
    </source>
</evidence>
<keyword evidence="15" id="KW-1185">Reference proteome</keyword>
<feature type="compositionally biased region" description="Polar residues" evidence="10">
    <location>
        <begin position="135"/>
        <end position="148"/>
    </location>
</feature>
<dbReference type="Pfam" id="PF05645">
    <property type="entry name" value="RNA_pol_Rpc82"/>
    <property type="match status" value="1"/>
</dbReference>
<evidence type="ECO:0000313" key="14">
    <source>
        <dbReference type="EMBL" id="KAL3418680.1"/>
    </source>
</evidence>
<feature type="compositionally biased region" description="Polar residues" evidence="10">
    <location>
        <begin position="345"/>
        <end position="358"/>
    </location>
</feature>
<evidence type="ECO:0000256" key="4">
    <source>
        <dbReference type="ARBA" id="ARBA00016689"/>
    </source>
</evidence>
<dbReference type="InterPro" id="IPR008806">
    <property type="entry name" value="RNA_pol_III_Rpc82_C"/>
</dbReference>
<feature type="domain" description="RNA polymerase III subunit RPC82-related helix-turn-helix" evidence="12">
    <location>
        <begin position="9"/>
        <end position="68"/>
    </location>
</feature>
<dbReference type="Gene3D" id="1.10.10.10">
    <property type="entry name" value="Winged helix-like DNA-binding domain superfamily/Winged helix DNA-binding domain"/>
    <property type="match status" value="2"/>
</dbReference>
<evidence type="ECO:0000259" key="11">
    <source>
        <dbReference type="Pfam" id="PF05645"/>
    </source>
</evidence>
<comment type="subcellular location">
    <subcellularLocation>
        <location evidence="1 9">Nucleus</location>
    </subcellularLocation>
</comment>
<name>A0ABR4P5U7_9HELO</name>
<dbReference type="Proteomes" id="UP001629113">
    <property type="component" value="Unassembled WGS sequence"/>
</dbReference>
<evidence type="ECO:0000256" key="5">
    <source>
        <dbReference type="ARBA" id="ARBA00022478"/>
    </source>
</evidence>
<protein>
    <recommendedName>
        <fullName evidence="4 9">DNA-directed RNA polymerase III subunit RPC3</fullName>
        <shortName evidence="9">RNA polymerase III subunit C3</shortName>
    </recommendedName>
</protein>
<feature type="domain" description="DNA-directed RNA polymerase III subunit RPC3 winged-helix" evidence="13">
    <location>
        <begin position="505"/>
        <end position="579"/>
    </location>
</feature>
<gene>
    <name evidence="14" type="ORF">PVAG01_10396</name>
</gene>
<feature type="domain" description="RNA polymerase III Rpc82 C -terminal" evidence="11">
    <location>
        <begin position="170"/>
        <end position="499"/>
    </location>
</feature>
<feature type="region of interest" description="Disordered" evidence="10">
    <location>
        <begin position="335"/>
        <end position="359"/>
    </location>
</feature>
<comment type="caution">
    <text evidence="14">The sequence shown here is derived from an EMBL/GenBank/DDBJ whole genome shotgun (WGS) entry which is preliminary data.</text>
</comment>
<dbReference type="PANTHER" id="PTHR12949">
    <property type="entry name" value="RNA POLYMERASE III DNA DIRECTED -RELATED"/>
    <property type="match status" value="1"/>
</dbReference>
<comment type="function">
    <text evidence="8 9">DNA-dependent RNA polymerase catalyzes the transcription of DNA into RNA using the four ribonucleoside triphosphates as substrates. Specific core component of RNA polymerase III which synthesizes small RNAs, such as 5S rRNA and tRNAs.</text>
</comment>
<dbReference type="EMBL" id="JBFCZG010000009">
    <property type="protein sequence ID" value="KAL3418680.1"/>
    <property type="molecule type" value="Genomic_DNA"/>
</dbReference>
<feature type="region of interest" description="Disordered" evidence="10">
    <location>
        <begin position="388"/>
        <end position="454"/>
    </location>
</feature>
<keyword evidence="6 9" id="KW-0804">Transcription</keyword>
<accession>A0ABR4P5U7</accession>
<dbReference type="InterPro" id="IPR039748">
    <property type="entry name" value="RPC3"/>
</dbReference>
<evidence type="ECO:0000256" key="10">
    <source>
        <dbReference type="SAM" id="MobiDB-lite"/>
    </source>
</evidence>
<dbReference type="InterPro" id="IPR036388">
    <property type="entry name" value="WH-like_DNA-bd_sf"/>
</dbReference>
<dbReference type="PANTHER" id="PTHR12949:SF0">
    <property type="entry name" value="DNA-DIRECTED RNA POLYMERASE III SUBUNIT RPC3"/>
    <property type="match status" value="1"/>
</dbReference>
<dbReference type="InterPro" id="IPR013197">
    <property type="entry name" value="RNA_pol_III_RPC82-rel_HTH"/>
</dbReference>
<evidence type="ECO:0000256" key="6">
    <source>
        <dbReference type="ARBA" id="ARBA00023163"/>
    </source>
</evidence>
<feature type="region of interest" description="Disordered" evidence="10">
    <location>
        <begin position="135"/>
        <end position="156"/>
    </location>
</feature>
<evidence type="ECO:0000256" key="7">
    <source>
        <dbReference type="ARBA" id="ARBA00023242"/>
    </source>
</evidence>
<feature type="compositionally biased region" description="Acidic residues" evidence="10">
    <location>
        <begin position="401"/>
        <end position="417"/>
    </location>
</feature>